<evidence type="ECO:0000313" key="3">
    <source>
        <dbReference type="Proteomes" id="UP000239895"/>
    </source>
</evidence>
<comment type="caution">
    <text evidence="2">The sequence shown here is derived from an EMBL/GenBank/DDBJ whole genome shotgun (WGS) entry which is preliminary data.</text>
</comment>
<dbReference type="EMBL" id="PVTX01000007">
    <property type="protein sequence ID" value="PRZ05738.1"/>
    <property type="molecule type" value="Genomic_DNA"/>
</dbReference>
<dbReference type="RefSeq" id="WP_106268236.1">
    <property type="nucleotide sequence ID" value="NZ_PVTX01000007.1"/>
</dbReference>
<dbReference type="InterPro" id="IPR040701">
    <property type="entry name" value="Bact_RF_family2"/>
</dbReference>
<feature type="compositionally biased region" description="Basic and acidic residues" evidence="1">
    <location>
        <begin position="394"/>
        <end position="403"/>
    </location>
</feature>
<name>A0ABX5EFT3_9MICO</name>
<gene>
    <name evidence="2" type="ORF">BCL65_107226</name>
</gene>
<protein>
    <recommendedName>
        <fullName evidence="4">Peptide chain release factor 1</fullName>
    </recommendedName>
</protein>
<keyword evidence="3" id="KW-1185">Reference proteome</keyword>
<proteinExistence type="predicted"/>
<feature type="region of interest" description="Disordered" evidence="1">
    <location>
        <begin position="394"/>
        <end position="416"/>
    </location>
</feature>
<dbReference type="Pfam" id="PF18844">
    <property type="entry name" value="baeRF_family2"/>
    <property type="match status" value="1"/>
</dbReference>
<evidence type="ECO:0008006" key="4">
    <source>
        <dbReference type="Google" id="ProtNLM"/>
    </source>
</evidence>
<reference evidence="2 3" key="1">
    <citation type="submission" date="2018-03" db="EMBL/GenBank/DDBJ databases">
        <title>Comparative analysis of microorganisms from saline springs in Andes Mountain Range, Colombia.</title>
        <authorList>
            <person name="Rubin E."/>
        </authorList>
    </citation>
    <scope>NUCLEOTIDE SEQUENCE [LARGE SCALE GENOMIC DNA]</scope>
    <source>
        <strain evidence="2 3">CG 23</strain>
    </source>
</reference>
<evidence type="ECO:0000313" key="2">
    <source>
        <dbReference type="EMBL" id="PRZ05738.1"/>
    </source>
</evidence>
<accession>A0ABX5EFT3</accession>
<evidence type="ECO:0000256" key="1">
    <source>
        <dbReference type="SAM" id="MobiDB-lite"/>
    </source>
</evidence>
<feature type="compositionally biased region" description="Low complexity" evidence="1">
    <location>
        <begin position="404"/>
        <end position="416"/>
    </location>
</feature>
<sequence>MTIEWLKPLVGHPGPFATVYLDATRAAEAGDRDVANRWRSVRRILTKQGAPDGVLRDLDDAVDRPTWVPGPHGRVLIADADGVLVDRVLREPPAVMAGVWHQVPSLLQAARSADQAVDALCVAVDRQGADFCALDGEGNPVGEVETFEGSHDEVSKTSSTRTKRATIESRAEDSWRRNAEAVAGEIGRRVASGQPEIVLLTGDVRAVNLVRGALGQEVARISVEVPGGGRGGSGVHPGAFAAAAADALDSFRERRRERVLAELREGLGREAGAVTSVDDVVEMLSRGQVKHLVLSEQLADDAARALRSWSDGETNGSATGGLLNGRNLWIGPEPLHIGVARAQLVDLGVTEGLEELPAASALLRAAVAQDAGLVFAPEGSVDLMDGVGATLRWHDDGTPHESADSMSGDSGRRSSL</sequence>
<organism evidence="2 3">
    <name type="scientific">Isoptericola halotolerans</name>
    <dbReference type="NCBI Taxonomy" id="300560"/>
    <lineage>
        <taxon>Bacteria</taxon>
        <taxon>Bacillati</taxon>
        <taxon>Actinomycetota</taxon>
        <taxon>Actinomycetes</taxon>
        <taxon>Micrococcales</taxon>
        <taxon>Promicromonosporaceae</taxon>
        <taxon>Isoptericola</taxon>
    </lineage>
</organism>
<dbReference type="Proteomes" id="UP000239895">
    <property type="component" value="Unassembled WGS sequence"/>
</dbReference>